<dbReference type="Pfam" id="PF13185">
    <property type="entry name" value="GAF_2"/>
    <property type="match status" value="1"/>
</dbReference>
<dbReference type="SMART" id="SM00387">
    <property type="entry name" value="HATPase_c"/>
    <property type="match status" value="1"/>
</dbReference>
<dbReference type="InterPro" id="IPR029016">
    <property type="entry name" value="GAF-like_dom_sf"/>
</dbReference>
<dbReference type="CDD" id="cd00075">
    <property type="entry name" value="HATPase"/>
    <property type="match status" value="1"/>
</dbReference>
<proteinExistence type="predicted"/>
<keyword evidence="9" id="KW-1185">Reference proteome</keyword>
<evidence type="ECO:0000256" key="4">
    <source>
        <dbReference type="ARBA" id="ARBA00022777"/>
    </source>
</evidence>
<dbReference type="CDD" id="cd00130">
    <property type="entry name" value="PAS"/>
    <property type="match status" value="1"/>
</dbReference>
<protein>
    <recommendedName>
        <fullName evidence="2">histidine kinase</fullName>
        <ecNumber evidence="2">2.7.13.3</ecNumber>
    </recommendedName>
</protein>
<dbReference type="SUPFAM" id="SSF55874">
    <property type="entry name" value="ATPase domain of HSP90 chaperone/DNA topoisomerase II/histidine kinase"/>
    <property type="match status" value="1"/>
</dbReference>
<feature type="transmembrane region" description="Helical" evidence="5">
    <location>
        <begin position="67"/>
        <end position="86"/>
    </location>
</feature>
<comment type="catalytic activity">
    <reaction evidence="1">
        <text>ATP + protein L-histidine = ADP + protein N-phospho-L-histidine.</text>
        <dbReference type="EC" id="2.7.13.3"/>
    </reaction>
</comment>
<feature type="domain" description="PAS" evidence="7">
    <location>
        <begin position="119"/>
        <end position="161"/>
    </location>
</feature>
<dbReference type="SUPFAM" id="SSF55785">
    <property type="entry name" value="PYP-like sensor domain (PAS domain)"/>
    <property type="match status" value="2"/>
</dbReference>
<feature type="domain" description="PAS" evidence="7">
    <location>
        <begin position="236"/>
        <end position="307"/>
    </location>
</feature>
<comment type="caution">
    <text evidence="8">The sequence shown here is derived from an EMBL/GenBank/DDBJ whole genome shotgun (WGS) entry which is preliminary data.</text>
</comment>
<dbReference type="Gene3D" id="3.30.450.40">
    <property type="match status" value="1"/>
</dbReference>
<evidence type="ECO:0000313" key="9">
    <source>
        <dbReference type="Proteomes" id="UP001065682"/>
    </source>
</evidence>
<evidence type="ECO:0000259" key="7">
    <source>
        <dbReference type="PROSITE" id="PS50112"/>
    </source>
</evidence>
<dbReference type="Gene3D" id="3.30.565.10">
    <property type="entry name" value="Histidine kinase-like ATPase, C-terminal domain"/>
    <property type="match status" value="1"/>
</dbReference>
<evidence type="ECO:0000259" key="6">
    <source>
        <dbReference type="PROSITE" id="PS50109"/>
    </source>
</evidence>
<keyword evidence="3" id="KW-0808">Transferase</keyword>
<dbReference type="Pfam" id="PF02518">
    <property type="entry name" value="HATPase_c"/>
    <property type="match status" value="1"/>
</dbReference>
<feature type="transmembrane region" description="Helical" evidence="5">
    <location>
        <begin position="92"/>
        <end position="112"/>
    </location>
</feature>
<dbReference type="InterPro" id="IPR000014">
    <property type="entry name" value="PAS"/>
</dbReference>
<dbReference type="SMART" id="SM00091">
    <property type="entry name" value="PAS"/>
    <property type="match status" value="2"/>
</dbReference>
<name>A0A9E4ZIV3_9EURY</name>
<evidence type="ECO:0000256" key="3">
    <source>
        <dbReference type="ARBA" id="ARBA00022679"/>
    </source>
</evidence>
<keyword evidence="5" id="KW-0812">Transmembrane</keyword>
<organism evidence="8 9">
    <name type="scientific">Methanoculleus formosensis</name>
    <dbReference type="NCBI Taxonomy" id="2590886"/>
    <lineage>
        <taxon>Archaea</taxon>
        <taxon>Methanobacteriati</taxon>
        <taxon>Methanobacteriota</taxon>
        <taxon>Stenosarchaea group</taxon>
        <taxon>Methanomicrobia</taxon>
        <taxon>Methanomicrobiales</taxon>
        <taxon>Methanomicrobiaceae</taxon>
        <taxon>Methanoculleus</taxon>
    </lineage>
</organism>
<dbReference type="InterPro" id="IPR036890">
    <property type="entry name" value="HATPase_C_sf"/>
</dbReference>
<dbReference type="Pfam" id="PF13188">
    <property type="entry name" value="PAS_8"/>
    <property type="match status" value="1"/>
</dbReference>
<gene>
    <name evidence="8" type="ORF">FKB36_02100</name>
</gene>
<reference evidence="8" key="1">
    <citation type="submission" date="2019-06" db="EMBL/GenBank/DDBJ databases">
        <title>Methanoculleus strain from Tamsui River, Taipei, Taiwan.</title>
        <authorList>
            <person name="You Y.-T."/>
            <person name="Chen S.-C."/>
            <person name="Lai S.-J."/>
            <person name="Lee Y.-C."/>
            <person name="Lai M.-C."/>
        </authorList>
    </citation>
    <scope>NUCLEOTIDE SEQUENCE</scope>
    <source>
        <strain evidence="8">Afa-1</strain>
    </source>
</reference>
<dbReference type="InterPro" id="IPR005467">
    <property type="entry name" value="His_kinase_dom"/>
</dbReference>
<dbReference type="Pfam" id="PF13426">
    <property type="entry name" value="PAS_9"/>
    <property type="match status" value="1"/>
</dbReference>
<dbReference type="InterPro" id="IPR004358">
    <property type="entry name" value="Sig_transdc_His_kin-like_C"/>
</dbReference>
<dbReference type="PRINTS" id="PR00344">
    <property type="entry name" value="BCTRLSENSOR"/>
</dbReference>
<dbReference type="GO" id="GO:0004673">
    <property type="term" value="F:protein histidine kinase activity"/>
    <property type="evidence" value="ECO:0007669"/>
    <property type="project" value="UniProtKB-EC"/>
</dbReference>
<sequence>MQGGSPGSRPPRAFTKKRLLDASIIISALVALSAALYCFSIGFFIIVPHLFYIPIILVAYQYPKRAVVFVGVLAAGYFAEVLFFSPGNGIEIANALLRIMIFFIVAIVISNLSSRLQVRESRYRGIFETSGAGIFLFSPRTGEVEEMNQQCAAMLGYSENEGLSLKVPTIWPGYTGLTGALEAGRLDGLDCNLVARDGTSSAVLLSANLLPDQQEGCVVVTGTAELKRMENHLRRSEETLRVILDTTDVGILLTDPGRVIVDVNAAAIRFFGGAGREDLIGLNPYDLVVERDREAWVAYQERALHGEAHVSGECMFYRLDSPEWPAEITITHFAQDGTAPGRLVISLRDITERRRAEKEMREENRRLFITNEVIAAAAASHRLDDLLPATLEKALALLNLDIGAVHLMYPGDDLARLRASVGTENFPLSVQRDEPPYRHVLVDGEARFVDRFRERYPGHDNPGIQSFAAVPIPGDAGPVGCITAASRIRETIPESERLILAAIGEELGNAVVKGMLHEDIEAALASANRYLGEANAATEAANLYVDILMHDINNANTAAMGYLQMALESTGEPPRDIVRKSFAAIYQSNEIIRNVSTIRKLKIEPASLRPVRLDPVIRGMRNYYVDTSITWEGPDATVLADDLIGEVFTNLIGNAAKFGGAGVEITISAREEGDAVLVTVADTGPGIPDALKPHIFERYQRGETRKSGKGLGLYIVWMLVDRYGGSILVGDRVSGRPGEGAAFMLTLPRYHPAVAAGEPND</sequence>
<dbReference type="RefSeq" id="WP_261596370.1">
    <property type="nucleotide sequence ID" value="NZ_VHLL01000001.1"/>
</dbReference>
<dbReference type="EC" id="2.7.13.3" evidence="2"/>
<accession>A0A9E4ZIV3</accession>
<keyword evidence="5" id="KW-1133">Transmembrane helix</keyword>
<dbReference type="AlphaFoldDB" id="A0A9E4ZIV3"/>
<keyword evidence="4" id="KW-0418">Kinase</keyword>
<evidence type="ECO:0000256" key="1">
    <source>
        <dbReference type="ARBA" id="ARBA00000085"/>
    </source>
</evidence>
<dbReference type="NCBIfam" id="TIGR00229">
    <property type="entry name" value="sensory_box"/>
    <property type="match status" value="2"/>
</dbReference>
<dbReference type="InterPro" id="IPR003018">
    <property type="entry name" value="GAF"/>
</dbReference>
<dbReference type="Gene3D" id="3.30.450.20">
    <property type="entry name" value="PAS domain"/>
    <property type="match status" value="2"/>
</dbReference>
<dbReference type="PROSITE" id="PS50112">
    <property type="entry name" value="PAS"/>
    <property type="match status" value="2"/>
</dbReference>
<feature type="transmembrane region" description="Helical" evidence="5">
    <location>
        <begin position="19"/>
        <end position="37"/>
    </location>
</feature>
<dbReference type="PANTHER" id="PTHR43047">
    <property type="entry name" value="TWO-COMPONENT HISTIDINE PROTEIN KINASE"/>
    <property type="match status" value="1"/>
</dbReference>
<evidence type="ECO:0000256" key="2">
    <source>
        <dbReference type="ARBA" id="ARBA00012438"/>
    </source>
</evidence>
<dbReference type="EMBL" id="VHLL01000001">
    <property type="protein sequence ID" value="MCT8336318.1"/>
    <property type="molecule type" value="Genomic_DNA"/>
</dbReference>
<dbReference type="PROSITE" id="PS50109">
    <property type="entry name" value="HIS_KIN"/>
    <property type="match status" value="1"/>
</dbReference>
<dbReference type="SMART" id="SM00065">
    <property type="entry name" value="GAF"/>
    <property type="match status" value="1"/>
</dbReference>
<dbReference type="SUPFAM" id="SSF55781">
    <property type="entry name" value="GAF domain-like"/>
    <property type="match status" value="1"/>
</dbReference>
<feature type="domain" description="Histidine kinase" evidence="6">
    <location>
        <begin position="644"/>
        <end position="751"/>
    </location>
</feature>
<dbReference type="Proteomes" id="UP001065682">
    <property type="component" value="Unassembled WGS sequence"/>
</dbReference>
<dbReference type="InterPro" id="IPR035965">
    <property type="entry name" value="PAS-like_dom_sf"/>
</dbReference>
<keyword evidence="5" id="KW-0472">Membrane</keyword>
<evidence type="ECO:0000256" key="5">
    <source>
        <dbReference type="SAM" id="Phobius"/>
    </source>
</evidence>
<dbReference type="InterPro" id="IPR003594">
    <property type="entry name" value="HATPase_dom"/>
</dbReference>
<evidence type="ECO:0000313" key="8">
    <source>
        <dbReference type="EMBL" id="MCT8336318.1"/>
    </source>
</evidence>